<dbReference type="Proteomes" id="UP000198761">
    <property type="component" value="Unassembled WGS sequence"/>
</dbReference>
<keyword evidence="7" id="KW-1185">Reference proteome</keyword>
<evidence type="ECO:0000313" key="7">
    <source>
        <dbReference type="Proteomes" id="UP000198761"/>
    </source>
</evidence>
<proteinExistence type="predicted"/>
<evidence type="ECO:0000256" key="1">
    <source>
        <dbReference type="ARBA" id="ARBA00022679"/>
    </source>
</evidence>
<dbReference type="InterPro" id="IPR022211">
    <property type="entry name" value="PHBC_N"/>
</dbReference>
<dbReference type="InterPro" id="IPR029058">
    <property type="entry name" value="AB_hydrolase_fold"/>
</dbReference>
<evidence type="ECO:0000256" key="2">
    <source>
        <dbReference type="ARBA" id="ARBA00023315"/>
    </source>
</evidence>
<accession>A0A1H8A1X0</accession>
<feature type="domain" description="Poly-beta-hydroxybutyrate polymerase N-terminal" evidence="4">
    <location>
        <begin position="139"/>
        <end position="308"/>
    </location>
</feature>
<keyword evidence="1" id="KW-0808">Transferase</keyword>
<dbReference type="Pfam" id="PF12551">
    <property type="entry name" value="PHBC_N"/>
    <property type="match status" value="1"/>
</dbReference>
<keyword evidence="2" id="KW-0012">Acyltransferase</keyword>
<dbReference type="AlphaFoldDB" id="A0A1H8A1X0"/>
<sequence length="629" mass="69296">MQDVTQRRKARQRKAQGEAAPRAFGDVTPTAPAVPAAAHLPALRPEEPGRQAAEDAFLNLDRLIHARIGQAAGGLSPIALHAAWADWAQHLAVSPGKQLELAWKAARKWQRLMGVLTCQMTDAARKDDAPAACITPLPQDRRFAGPEWQRYPFNLWSQSFLLTQQWWHNATTHIHGVDDRHEQIVEFYGRQLLDMLAPSNFPTTNPEVIERTMREGGQNLLRGAAFLAEDAKRMMAGTADGTDAAFKPGKTVAATPGRVVLRNRLIELIQYAPTTGTVHPVPLLIVPAWIMKYYILDLTAAHSLIRWLVAQGFTVFCISWKNPDAGDRDLGFDDYRELGVMAALEAVTRITGAHKVHALGYCLGGTLLSVAAAAMARDGDDRLASLTMLAAQVDFTEAGELSLFTSEAQLALLEDMMWEDGYLDKSAMAGTFSMLKSQDLIWSHMVREYLMGEREAASELGAWSKDATRMPYRMHSEYLRRMFLQNDLAEGRMEAGGRRVYLQDIGVPVFAVATEHDHIAPWNSVFKLTYLLPGEVTFALVSGGHNTGIVAPPDSTRARYRLLGHHAGETHPAPEDWAASVPQVAGTWWAPWADWLHRTGGPESVAPPPMGDADAPHHGPAPGRYVMQG</sequence>
<protein>
    <submittedName>
        <fullName evidence="6">Polyhydroxyalkanoate synthase</fullName>
    </submittedName>
</protein>
<evidence type="ECO:0000259" key="4">
    <source>
        <dbReference type="Pfam" id="PF07167"/>
    </source>
</evidence>
<dbReference type="GO" id="GO:0042619">
    <property type="term" value="P:poly-hydroxybutyrate biosynthetic process"/>
    <property type="evidence" value="ECO:0007669"/>
    <property type="project" value="InterPro"/>
</dbReference>
<feature type="region of interest" description="Disordered" evidence="3">
    <location>
        <begin position="600"/>
        <end position="629"/>
    </location>
</feature>
<dbReference type="EMBL" id="FOCE01000001">
    <property type="protein sequence ID" value="SEM63838.1"/>
    <property type="molecule type" value="Genomic_DNA"/>
</dbReference>
<reference evidence="6 7" key="1">
    <citation type="submission" date="2016-10" db="EMBL/GenBank/DDBJ databases">
        <authorList>
            <person name="de Groot N.N."/>
        </authorList>
    </citation>
    <scope>NUCLEOTIDE SEQUENCE [LARGE SCALE GENOMIC DNA]</scope>
    <source>
        <strain evidence="6 7">DSM 3857</strain>
    </source>
</reference>
<dbReference type="GO" id="GO:0016746">
    <property type="term" value="F:acyltransferase activity"/>
    <property type="evidence" value="ECO:0007669"/>
    <property type="project" value="UniProtKB-KW"/>
</dbReference>
<dbReference type="STRING" id="933059.SAMN04488103_101709"/>
<dbReference type="OrthoDB" id="7208816at2"/>
<dbReference type="PANTHER" id="PTHR36837">
    <property type="entry name" value="POLY(3-HYDROXYALKANOATE) POLYMERASE SUBUNIT PHAC"/>
    <property type="match status" value="1"/>
</dbReference>
<dbReference type="InterPro" id="IPR010941">
    <property type="entry name" value="PhaC_N"/>
</dbReference>
<evidence type="ECO:0000313" key="6">
    <source>
        <dbReference type="EMBL" id="SEM63838.1"/>
    </source>
</evidence>
<dbReference type="PANTHER" id="PTHR36837:SF5">
    <property type="entry name" value="POLY-3-HYDROXYBUTYRATE SYNTHASE"/>
    <property type="match status" value="1"/>
</dbReference>
<feature type="region of interest" description="Disordered" evidence="3">
    <location>
        <begin position="1"/>
        <end position="31"/>
    </location>
</feature>
<organism evidence="6 7">
    <name type="scientific">Gemmobacter aquatilis</name>
    <dbReference type="NCBI Taxonomy" id="933059"/>
    <lineage>
        <taxon>Bacteria</taxon>
        <taxon>Pseudomonadati</taxon>
        <taxon>Pseudomonadota</taxon>
        <taxon>Alphaproteobacteria</taxon>
        <taxon>Rhodobacterales</taxon>
        <taxon>Paracoccaceae</taxon>
        <taxon>Gemmobacter</taxon>
    </lineage>
</organism>
<dbReference type="RefSeq" id="WP_091296767.1">
    <property type="nucleotide sequence ID" value="NZ_FOCE01000001.1"/>
</dbReference>
<feature type="domain" description="Poly-beta-hydroxybutyrate polymerase N-terminal" evidence="5">
    <location>
        <begin position="59"/>
        <end position="97"/>
    </location>
</feature>
<dbReference type="Gene3D" id="3.40.50.1820">
    <property type="entry name" value="alpha/beta hydrolase"/>
    <property type="match status" value="1"/>
</dbReference>
<dbReference type="Pfam" id="PF07167">
    <property type="entry name" value="PhaC_N"/>
    <property type="match status" value="1"/>
</dbReference>
<evidence type="ECO:0000256" key="3">
    <source>
        <dbReference type="SAM" id="MobiDB-lite"/>
    </source>
</evidence>
<name>A0A1H8A1X0_9RHOB</name>
<dbReference type="InterPro" id="IPR051321">
    <property type="entry name" value="PHA/PHB_synthase"/>
</dbReference>
<dbReference type="SUPFAM" id="SSF53474">
    <property type="entry name" value="alpha/beta-Hydrolases"/>
    <property type="match status" value="1"/>
</dbReference>
<gene>
    <name evidence="6" type="ORF">SAMN04488103_101709</name>
</gene>
<evidence type="ECO:0000259" key="5">
    <source>
        <dbReference type="Pfam" id="PF12551"/>
    </source>
</evidence>